<keyword evidence="2 4" id="KW-0547">Nucleotide-binding</keyword>
<evidence type="ECO:0000256" key="2">
    <source>
        <dbReference type="ARBA" id="ARBA00022741"/>
    </source>
</evidence>
<dbReference type="PROSITE" id="PS50011">
    <property type="entry name" value="PROTEIN_KINASE_DOM"/>
    <property type="match status" value="1"/>
</dbReference>
<dbReference type="GO" id="GO:0005524">
    <property type="term" value="F:ATP binding"/>
    <property type="evidence" value="ECO:0007669"/>
    <property type="project" value="UniProtKB-UniRule"/>
</dbReference>
<dbReference type="InterPro" id="IPR008271">
    <property type="entry name" value="Ser/Thr_kinase_AS"/>
</dbReference>
<sequence length="971" mass="109323">MDIPLRKQAQEHFRSSSYPSSFMSTVERIRSALPGEHSKSDTSSPPPSAHSSPGLGSQSLPRHLADKLFKKTISRSSSVELLGFSLSSESRPKTPSSPRPWTSSPKKRSPVPEEQTEGWHRTRLRVARAVSPLVDIAGDVAYEVLLNGAELLEFAPIAGLDGAARLLLGIWDSLQQVDSNRLACLRLTERCADILIAIHEEVSRAGKVVVAVLAEPMENLEHAFEKIQTMLRNQIHQPFWRRYLKRDDILNEIADCNTFLQDALGHFDRSIQLKMLMSSTWPVDRFEASELGLLDREFIEKELRAMQLAYKGPLPSLPSWTITKFEIDLGELIGRGFFSTVYRGSWGGRSVAIKVLEVHTSKELFTNEVNVWKTLDHPNLLELYGASSAEGPMPWFLVSPFMKHGSVTDYLKRTDWEIQRYRESGGMVSAASTMKERVDFLRMMHDIANGMRYLHERGVYHGDLKVANVLLADDLRCVVSDFGQSKWKADVRHGNTLPNHALRWQAPELMGGHGLLSKKIDVYAFAMCCVEILTMGSIPWPTMNDEAVRQHVLDEEGRPPYPEKQAHALGVQELLHASWHQSPSERPSFQKLVPLLQAAREKVLDSASPLLPSPKIVISQTISTSDLFGSPLQRNVAKPDDANLSEDPLSPRAEYSTPLVTVLQQPESDAELPSDDESEDTHSLLETLLLFGDDTDTHRPSSVNDAETIKDRRQDLEDQLEFTYRVCLSHEFPRSLNVPLWTPCDVELGDVGYLSRDGQFMKLFNSIDPERTSGGQMKGIRGISSFGRVSVARRQERETNLVRKGFKAFSKLISPVEGRSPSDSVRRRHTFPLTGERVAFLCAEKTVHAYIEDSRACKLWFRAYREQILDVFGAERGLLKENLMLVVETLTAPHFALFVNHGHLDDEAHFDVFSSPDQGRPWGVFTLPQGEDEVSRPLRSSKISNFGDPSKTILIARLRFQPDVEEPTLLF</sequence>
<dbReference type="GO" id="GO:0007166">
    <property type="term" value="P:cell surface receptor signaling pathway"/>
    <property type="evidence" value="ECO:0007669"/>
    <property type="project" value="InterPro"/>
</dbReference>
<evidence type="ECO:0000256" key="3">
    <source>
        <dbReference type="ARBA" id="ARBA00022840"/>
    </source>
</evidence>
<keyword evidence="1" id="KW-0723">Serine/threonine-protein kinase</keyword>
<dbReference type="InterPro" id="IPR036537">
    <property type="entry name" value="Adaptor_Cbl_N_dom_sf"/>
</dbReference>
<keyword evidence="8" id="KW-1185">Reference proteome</keyword>
<name>A0A9P3PRF3_LYOSH</name>
<feature type="domain" description="Protein kinase" evidence="6">
    <location>
        <begin position="327"/>
        <end position="596"/>
    </location>
</feature>
<feature type="region of interest" description="Disordered" evidence="5">
    <location>
        <begin position="85"/>
        <end position="119"/>
    </location>
</feature>
<dbReference type="Gene3D" id="1.20.930.20">
    <property type="entry name" value="Adaptor protein Cbl, N-terminal domain"/>
    <property type="match status" value="1"/>
</dbReference>
<keyword evidence="1" id="KW-0418">Kinase</keyword>
<dbReference type="PRINTS" id="PR00109">
    <property type="entry name" value="TYRKINASE"/>
</dbReference>
<dbReference type="InterPro" id="IPR011009">
    <property type="entry name" value="Kinase-like_dom_sf"/>
</dbReference>
<dbReference type="Proteomes" id="UP001063166">
    <property type="component" value="Unassembled WGS sequence"/>
</dbReference>
<proteinExistence type="predicted"/>
<keyword evidence="3 4" id="KW-0067">ATP-binding</keyword>
<dbReference type="GO" id="GO:0004674">
    <property type="term" value="F:protein serine/threonine kinase activity"/>
    <property type="evidence" value="ECO:0007669"/>
    <property type="project" value="UniProtKB-KW"/>
</dbReference>
<dbReference type="InterPro" id="IPR051681">
    <property type="entry name" value="Ser/Thr_Kinases-Pseudokinases"/>
</dbReference>
<dbReference type="Pfam" id="PF07714">
    <property type="entry name" value="PK_Tyr_Ser-Thr"/>
    <property type="match status" value="1"/>
</dbReference>
<dbReference type="AlphaFoldDB" id="A0A9P3PRF3"/>
<protein>
    <recommendedName>
        <fullName evidence="6">Protein kinase domain-containing protein</fullName>
    </recommendedName>
</protein>
<dbReference type="InterPro" id="IPR001245">
    <property type="entry name" value="Ser-Thr/Tyr_kinase_cat_dom"/>
</dbReference>
<dbReference type="SMART" id="SM00220">
    <property type="entry name" value="S_TKc"/>
    <property type="match status" value="1"/>
</dbReference>
<feature type="compositionally biased region" description="Basic and acidic residues" evidence="5">
    <location>
        <begin position="1"/>
        <end position="14"/>
    </location>
</feature>
<feature type="compositionally biased region" description="Low complexity" evidence="5">
    <location>
        <begin position="85"/>
        <end position="104"/>
    </location>
</feature>
<evidence type="ECO:0000256" key="5">
    <source>
        <dbReference type="SAM" id="MobiDB-lite"/>
    </source>
</evidence>
<reference evidence="7" key="1">
    <citation type="submission" date="2022-07" db="EMBL/GenBank/DDBJ databases">
        <title>The genome of Lyophyllum shimeji provides insight into the initial evolution of ectomycorrhizal fungal genome.</title>
        <authorList>
            <person name="Kobayashi Y."/>
            <person name="Shibata T."/>
            <person name="Hirakawa H."/>
            <person name="Shigenobu S."/>
            <person name="Nishiyama T."/>
            <person name="Yamada A."/>
            <person name="Hasebe M."/>
            <person name="Kawaguchi M."/>
        </authorList>
    </citation>
    <scope>NUCLEOTIDE SEQUENCE</scope>
    <source>
        <strain evidence="7">AT787</strain>
    </source>
</reference>
<gene>
    <name evidence="7" type="ORF">LshimejAT787_0905770</name>
</gene>
<keyword evidence="1" id="KW-0808">Transferase</keyword>
<evidence type="ECO:0000313" key="8">
    <source>
        <dbReference type="Proteomes" id="UP001063166"/>
    </source>
</evidence>
<dbReference type="SUPFAM" id="SSF56112">
    <property type="entry name" value="Protein kinase-like (PK-like)"/>
    <property type="match status" value="1"/>
</dbReference>
<dbReference type="PROSITE" id="PS00107">
    <property type="entry name" value="PROTEIN_KINASE_ATP"/>
    <property type="match status" value="1"/>
</dbReference>
<dbReference type="InterPro" id="IPR017441">
    <property type="entry name" value="Protein_kinase_ATP_BS"/>
</dbReference>
<dbReference type="PROSITE" id="PS00108">
    <property type="entry name" value="PROTEIN_KINASE_ST"/>
    <property type="match status" value="1"/>
</dbReference>
<comment type="caution">
    <text evidence="7">The sequence shown here is derived from an EMBL/GenBank/DDBJ whole genome shotgun (WGS) entry which is preliminary data.</text>
</comment>
<dbReference type="InterPro" id="IPR000719">
    <property type="entry name" value="Prot_kinase_dom"/>
</dbReference>
<evidence type="ECO:0000256" key="1">
    <source>
        <dbReference type="ARBA" id="ARBA00022527"/>
    </source>
</evidence>
<feature type="region of interest" description="Disordered" evidence="5">
    <location>
        <begin position="1"/>
        <end position="61"/>
    </location>
</feature>
<organism evidence="7 8">
    <name type="scientific">Lyophyllum shimeji</name>
    <name type="common">Hon-shimeji</name>
    <name type="synonym">Tricholoma shimeji</name>
    <dbReference type="NCBI Taxonomy" id="47721"/>
    <lineage>
        <taxon>Eukaryota</taxon>
        <taxon>Fungi</taxon>
        <taxon>Dikarya</taxon>
        <taxon>Basidiomycota</taxon>
        <taxon>Agaricomycotina</taxon>
        <taxon>Agaricomycetes</taxon>
        <taxon>Agaricomycetidae</taxon>
        <taxon>Agaricales</taxon>
        <taxon>Tricholomatineae</taxon>
        <taxon>Lyophyllaceae</taxon>
        <taxon>Lyophyllum</taxon>
    </lineage>
</organism>
<feature type="region of interest" description="Disordered" evidence="5">
    <location>
        <begin position="630"/>
        <end position="655"/>
    </location>
</feature>
<dbReference type="OrthoDB" id="1668230at2759"/>
<evidence type="ECO:0000256" key="4">
    <source>
        <dbReference type="PROSITE-ProRule" id="PRU10141"/>
    </source>
</evidence>
<dbReference type="CDD" id="cd21037">
    <property type="entry name" value="MLKL_NTD"/>
    <property type="match status" value="1"/>
</dbReference>
<evidence type="ECO:0000259" key="6">
    <source>
        <dbReference type="PROSITE" id="PS50011"/>
    </source>
</evidence>
<dbReference type="EMBL" id="BRPK01000009">
    <property type="protein sequence ID" value="GLB41362.1"/>
    <property type="molecule type" value="Genomic_DNA"/>
</dbReference>
<dbReference type="InterPro" id="IPR059179">
    <property type="entry name" value="MLKL-like_MCAfunc"/>
</dbReference>
<dbReference type="PANTHER" id="PTHR44329">
    <property type="entry name" value="SERINE/THREONINE-PROTEIN KINASE TNNI3K-RELATED"/>
    <property type="match status" value="1"/>
</dbReference>
<dbReference type="Gene3D" id="1.10.510.10">
    <property type="entry name" value="Transferase(Phosphotransferase) domain 1"/>
    <property type="match status" value="1"/>
</dbReference>
<accession>A0A9P3PRF3</accession>
<feature type="compositionally biased region" description="Low complexity" evidence="5">
    <location>
        <begin position="15"/>
        <end position="24"/>
    </location>
</feature>
<evidence type="ECO:0000313" key="7">
    <source>
        <dbReference type="EMBL" id="GLB41362.1"/>
    </source>
</evidence>
<feature type="binding site" evidence="4">
    <location>
        <position position="354"/>
    </location>
    <ligand>
        <name>ATP</name>
        <dbReference type="ChEBI" id="CHEBI:30616"/>
    </ligand>
</feature>